<dbReference type="OMA" id="HESACHW"/>
<dbReference type="GeneID" id="112273575"/>
<gene>
    <name evidence="4" type="primary">LOC112273575</name>
    <name evidence="3" type="ORF">PHYPA_002210</name>
</gene>
<dbReference type="PANTHER" id="PTHR31236:SF45">
    <property type="entry name" value="BURP DOMAIN-CONTAINING PROTEIN"/>
    <property type="match status" value="1"/>
</dbReference>
<evidence type="ECO:0000256" key="1">
    <source>
        <dbReference type="SAM" id="SignalP"/>
    </source>
</evidence>
<dbReference type="InterPro" id="IPR004873">
    <property type="entry name" value="BURP_dom"/>
</dbReference>
<name>A0A2K1L064_PHYPA</name>
<dbReference type="PaxDb" id="3218-PP1S7_236V6.1"/>
<dbReference type="AlphaFoldDB" id="A0A2K1L064"/>
<reference evidence="3 5" key="1">
    <citation type="journal article" date="2008" name="Science">
        <title>The Physcomitrella genome reveals evolutionary insights into the conquest of land by plants.</title>
        <authorList>
            <person name="Rensing S."/>
            <person name="Lang D."/>
            <person name="Zimmer A."/>
            <person name="Terry A."/>
            <person name="Salamov A."/>
            <person name="Shapiro H."/>
            <person name="Nishiyama T."/>
            <person name="Perroud P.-F."/>
            <person name="Lindquist E."/>
            <person name="Kamisugi Y."/>
            <person name="Tanahashi T."/>
            <person name="Sakakibara K."/>
            <person name="Fujita T."/>
            <person name="Oishi K."/>
            <person name="Shin-I T."/>
            <person name="Kuroki Y."/>
            <person name="Toyoda A."/>
            <person name="Suzuki Y."/>
            <person name="Hashimoto A."/>
            <person name="Yamaguchi K."/>
            <person name="Sugano A."/>
            <person name="Kohara Y."/>
            <person name="Fujiyama A."/>
            <person name="Anterola A."/>
            <person name="Aoki S."/>
            <person name="Ashton N."/>
            <person name="Barbazuk W.B."/>
            <person name="Barker E."/>
            <person name="Bennetzen J."/>
            <person name="Bezanilla M."/>
            <person name="Blankenship R."/>
            <person name="Cho S.H."/>
            <person name="Dutcher S."/>
            <person name="Estelle M."/>
            <person name="Fawcett J.A."/>
            <person name="Gundlach H."/>
            <person name="Hanada K."/>
            <person name="Heyl A."/>
            <person name="Hicks K.A."/>
            <person name="Hugh J."/>
            <person name="Lohr M."/>
            <person name="Mayer K."/>
            <person name="Melkozernov A."/>
            <person name="Murata T."/>
            <person name="Nelson D."/>
            <person name="Pils B."/>
            <person name="Prigge M."/>
            <person name="Reiss B."/>
            <person name="Renner T."/>
            <person name="Rombauts S."/>
            <person name="Rushton P."/>
            <person name="Sanderfoot A."/>
            <person name="Schween G."/>
            <person name="Shiu S.-H."/>
            <person name="Stueber K."/>
            <person name="Theodoulou F.L."/>
            <person name="Tu H."/>
            <person name="Van de Peer Y."/>
            <person name="Verrier P.J."/>
            <person name="Waters E."/>
            <person name="Wood A."/>
            <person name="Yang L."/>
            <person name="Cove D."/>
            <person name="Cuming A."/>
            <person name="Hasebe M."/>
            <person name="Lucas S."/>
            <person name="Mishler D.B."/>
            <person name="Reski R."/>
            <person name="Grigoriev I."/>
            <person name="Quatrano R.S."/>
            <person name="Boore J.L."/>
        </authorList>
    </citation>
    <scope>NUCLEOTIDE SEQUENCE [LARGE SCALE GENOMIC DNA]</scope>
    <source>
        <strain evidence="4 5">cv. Gransden 2004</strain>
    </source>
</reference>
<organism evidence="3">
    <name type="scientific">Physcomitrium patens</name>
    <name type="common">Spreading-leaved earth moss</name>
    <name type="synonym">Physcomitrella patens</name>
    <dbReference type="NCBI Taxonomy" id="3218"/>
    <lineage>
        <taxon>Eukaryota</taxon>
        <taxon>Viridiplantae</taxon>
        <taxon>Streptophyta</taxon>
        <taxon>Embryophyta</taxon>
        <taxon>Bryophyta</taxon>
        <taxon>Bryophytina</taxon>
        <taxon>Bryopsida</taxon>
        <taxon>Funariidae</taxon>
        <taxon>Funariales</taxon>
        <taxon>Funariaceae</taxon>
        <taxon>Physcomitrium</taxon>
    </lineage>
</organism>
<evidence type="ECO:0000313" key="4">
    <source>
        <dbReference type="EnsemblPlants" id="Pp3c2_4510V3.1"/>
    </source>
</evidence>
<feature type="signal peptide" evidence="1">
    <location>
        <begin position="1"/>
        <end position="21"/>
    </location>
</feature>
<reference evidence="3 5" key="2">
    <citation type="journal article" date="2018" name="Plant J.">
        <title>The Physcomitrella patens chromosome-scale assembly reveals moss genome structure and evolution.</title>
        <authorList>
            <person name="Lang D."/>
            <person name="Ullrich K.K."/>
            <person name="Murat F."/>
            <person name="Fuchs J."/>
            <person name="Jenkins J."/>
            <person name="Haas F.B."/>
            <person name="Piednoel M."/>
            <person name="Gundlach H."/>
            <person name="Van Bel M."/>
            <person name="Meyberg R."/>
            <person name="Vives C."/>
            <person name="Morata J."/>
            <person name="Symeonidi A."/>
            <person name="Hiss M."/>
            <person name="Muchero W."/>
            <person name="Kamisugi Y."/>
            <person name="Saleh O."/>
            <person name="Blanc G."/>
            <person name="Decker E.L."/>
            <person name="van Gessel N."/>
            <person name="Grimwood J."/>
            <person name="Hayes R.D."/>
            <person name="Graham S.W."/>
            <person name="Gunter L.E."/>
            <person name="McDaniel S.F."/>
            <person name="Hoernstein S.N.W."/>
            <person name="Larsson A."/>
            <person name="Li F.W."/>
            <person name="Perroud P.F."/>
            <person name="Phillips J."/>
            <person name="Ranjan P."/>
            <person name="Rokshar D.S."/>
            <person name="Rothfels C.J."/>
            <person name="Schneider L."/>
            <person name="Shu S."/>
            <person name="Stevenson D.W."/>
            <person name="Thummler F."/>
            <person name="Tillich M."/>
            <person name="Villarreal Aguilar J.C."/>
            <person name="Widiez T."/>
            <person name="Wong G.K."/>
            <person name="Wymore A."/>
            <person name="Zhang Y."/>
            <person name="Zimmer A.D."/>
            <person name="Quatrano R.S."/>
            <person name="Mayer K.F.X."/>
            <person name="Goodstein D."/>
            <person name="Casacuberta J.M."/>
            <person name="Vandepoele K."/>
            <person name="Reski R."/>
            <person name="Cuming A.C."/>
            <person name="Tuskan G.A."/>
            <person name="Maumus F."/>
            <person name="Salse J."/>
            <person name="Schmutz J."/>
            <person name="Rensing S.A."/>
        </authorList>
    </citation>
    <scope>NUCLEOTIDE SEQUENCE [LARGE SCALE GENOMIC DNA]</scope>
    <source>
        <strain evidence="4 5">cv. Gransden 2004</strain>
    </source>
</reference>
<dbReference type="KEGG" id="ppp:112273575"/>
<evidence type="ECO:0000313" key="3">
    <source>
        <dbReference type="EMBL" id="PNR59419.1"/>
    </source>
</evidence>
<keyword evidence="5" id="KW-1185">Reference proteome</keyword>
<dbReference type="EMBL" id="ABEU02000002">
    <property type="protein sequence ID" value="PNR59419.1"/>
    <property type="molecule type" value="Genomic_DNA"/>
</dbReference>
<dbReference type="Gramene" id="Pp3c2_4510V3.1">
    <property type="protein sequence ID" value="Pp3c2_4510V3.1"/>
    <property type="gene ID" value="Pp3c2_4510"/>
</dbReference>
<accession>A0A2K1L064</accession>
<dbReference type="Proteomes" id="UP000006727">
    <property type="component" value="Chromosome 2"/>
</dbReference>
<dbReference type="OrthoDB" id="1909293at2759"/>
<feature type="chain" id="PRO_5043158415" description="BURP domain-containing protein" evidence="1">
    <location>
        <begin position="22"/>
        <end position="340"/>
    </location>
</feature>
<dbReference type="InterPro" id="IPR044816">
    <property type="entry name" value="BURP"/>
</dbReference>
<keyword evidence="1" id="KW-0732">Signal</keyword>
<dbReference type="EnsemblPlants" id="Pp3c2_4510V3.2">
    <property type="protein sequence ID" value="Pp3c2_4510V3.2"/>
    <property type="gene ID" value="Pp3c2_4510"/>
</dbReference>
<feature type="domain" description="BURP" evidence="2">
    <location>
        <begin position="131"/>
        <end position="340"/>
    </location>
</feature>
<proteinExistence type="predicted"/>
<dbReference type="SMART" id="SM01045">
    <property type="entry name" value="BURP"/>
    <property type="match status" value="1"/>
</dbReference>
<dbReference type="PANTHER" id="PTHR31236">
    <property type="entry name" value="BURP DOMAIN PROTEIN USPL1-LIKE"/>
    <property type="match status" value="1"/>
</dbReference>
<protein>
    <recommendedName>
        <fullName evidence="2">BURP domain-containing protein</fullName>
    </recommendedName>
</protein>
<dbReference type="Gramene" id="Pp3c2_4510V3.2">
    <property type="protein sequence ID" value="Pp3c2_4510V3.2"/>
    <property type="gene ID" value="Pp3c2_4510"/>
</dbReference>
<sequence>MVSRPVFAVLLAIVALGGIVAADAAGRPLGAHGGDGNSDFEVSIQRLEISSSLMSSIASPLNAERTKMYLDQMNDNTLGQYSKDFCQEARLQCSAEVDMVDPTLKISSSELLNQEVFDWTQQLVETTRSMQFNRDDINKGNEIALPADLHDSFPTVAFLPHSMAQKMPLSSARMTQVLDTLNIRHDSNMAKMMSQTVDQCEMQEQSKGAHKCVTSLEDMKNFVSSSLPLDKRITTLQRSSSIRGTGEMRSKNMRWKVMDVKRYDSAVVCRNRVFPYAVFECHDISNTDMHIYSVEMQGNDGARSSAVVACHENAEHMSKHTEPVKACHWVTDSLIWVPAN</sequence>
<dbReference type="RefSeq" id="XP_024358284.1">
    <property type="nucleotide sequence ID" value="XM_024502516.2"/>
</dbReference>
<dbReference type="PROSITE" id="PS51277">
    <property type="entry name" value="BURP"/>
    <property type="match status" value="1"/>
</dbReference>
<evidence type="ECO:0000313" key="5">
    <source>
        <dbReference type="Proteomes" id="UP000006727"/>
    </source>
</evidence>
<dbReference type="Pfam" id="PF03181">
    <property type="entry name" value="BURP"/>
    <property type="match status" value="1"/>
</dbReference>
<dbReference type="EnsemblPlants" id="Pp3c2_4510V3.1">
    <property type="protein sequence ID" value="Pp3c2_4510V3.1"/>
    <property type="gene ID" value="Pp3c2_4510"/>
</dbReference>
<reference evidence="4" key="3">
    <citation type="submission" date="2020-12" db="UniProtKB">
        <authorList>
            <consortium name="EnsemblPlants"/>
        </authorList>
    </citation>
    <scope>IDENTIFICATION</scope>
</reference>
<evidence type="ECO:0000259" key="2">
    <source>
        <dbReference type="PROSITE" id="PS51277"/>
    </source>
</evidence>